<dbReference type="Proteomes" id="UP000199024">
    <property type="component" value="Unassembled WGS sequence"/>
</dbReference>
<dbReference type="EMBL" id="FOZL01000001">
    <property type="protein sequence ID" value="SFR97723.1"/>
    <property type="molecule type" value="Genomic_DNA"/>
</dbReference>
<dbReference type="STRING" id="474950.SAMN05421771_0166"/>
<protein>
    <submittedName>
        <fullName evidence="3">Ketosteroid isomerase homolog</fullName>
    </submittedName>
</protein>
<keyword evidence="4" id="KW-1185">Reference proteome</keyword>
<gene>
    <name evidence="3" type="ORF">SAMN05421771_0166</name>
</gene>
<evidence type="ECO:0000313" key="3">
    <source>
        <dbReference type="EMBL" id="SFR97723.1"/>
    </source>
</evidence>
<organism evidence="3 4">
    <name type="scientific">Granulicella pectinivorans</name>
    <dbReference type="NCBI Taxonomy" id="474950"/>
    <lineage>
        <taxon>Bacteria</taxon>
        <taxon>Pseudomonadati</taxon>
        <taxon>Acidobacteriota</taxon>
        <taxon>Terriglobia</taxon>
        <taxon>Terriglobales</taxon>
        <taxon>Acidobacteriaceae</taxon>
        <taxon>Granulicella</taxon>
    </lineage>
</organism>
<dbReference type="SUPFAM" id="SSF54427">
    <property type="entry name" value="NTF2-like"/>
    <property type="match status" value="1"/>
</dbReference>
<keyword evidence="1" id="KW-0732">Signal</keyword>
<proteinExistence type="predicted"/>
<dbReference type="RefSeq" id="WP_175528799.1">
    <property type="nucleotide sequence ID" value="NZ_FOZL01000001.1"/>
</dbReference>
<sequence>MKIRRCVTLLALSVSTFVCAQTFTGSAKSLADADAGWEAAIHAGKLDKAMEFVAPDAFVYEPNMPVLAGTDKITASFRELISIPGIDFSWKALHAEVSGDMGFTDGEYAMSFKGPDGKPILDKGKYVTVWHRDKAGKWRVVRDIFNSDLPTAK</sequence>
<evidence type="ECO:0000313" key="4">
    <source>
        <dbReference type="Proteomes" id="UP000199024"/>
    </source>
</evidence>
<feature type="domain" description="DUF4440" evidence="2">
    <location>
        <begin position="31"/>
        <end position="140"/>
    </location>
</feature>
<evidence type="ECO:0000259" key="2">
    <source>
        <dbReference type="Pfam" id="PF14534"/>
    </source>
</evidence>
<dbReference type="Gene3D" id="3.10.450.50">
    <property type="match status" value="1"/>
</dbReference>
<dbReference type="InterPro" id="IPR027843">
    <property type="entry name" value="DUF4440"/>
</dbReference>
<dbReference type="AlphaFoldDB" id="A0A1I6L2I3"/>
<dbReference type="InterPro" id="IPR032710">
    <property type="entry name" value="NTF2-like_dom_sf"/>
</dbReference>
<feature type="signal peptide" evidence="1">
    <location>
        <begin position="1"/>
        <end position="20"/>
    </location>
</feature>
<feature type="chain" id="PRO_5011791290" evidence="1">
    <location>
        <begin position="21"/>
        <end position="153"/>
    </location>
</feature>
<evidence type="ECO:0000256" key="1">
    <source>
        <dbReference type="SAM" id="SignalP"/>
    </source>
</evidence>
<dbReference type="GO" id="GO:0016853">
    <property type="term" value="F:isomerase activity"/>
    <property type="evidence" value="ECO:0007669"/>
    <property type="project" value="UniProtKB-KW"/>
</dbReference>
<reference evidence="3 4" key="1">
    <citation type="submission" date="2016-10" db="EMBL/GenBank/DDBJ databases">
        <authorList>
            <person name="de Groot N.N."/>
        </authorList>
    </citation>
    <scope>NUCLEOTIDE SEQUENCE [LARGE SCALE GENOMIC DNA]</scope>
    <source>
        <strain evidence="3 4">DSM 21001</strain>
    </source>
</reference>
<dbReference type="Pfam" id="PF14534">
    <property type="entry name" value="DUF4440"/>
    <property type="match status" value="1"/>
</dbReference>
<keyword evidence="3" id="KW-0413">Isomerase</keyword>
<name>A0A1I6L2I3_9BACT</name>
<accession>A0A1I6L2I3</accession>